<evidence type="ECO:0000313" key="5">
    <source>
        <dbReference type="EMBL" id="KAE8701311.1"/>
    </source>
</evidence>
<dbReference type="CDD" id="cd03058">
    <property type="entry name" value="GST_N_Tau"/>
    <property type="match status" value="1"/>
</dbReference>
<evidence type="ECO:0000259" key="4">
    <source>
        <dbReference type="PROSITE" id="PS50404"/>
    </source>
</evidence>
<dbReference type="GO" id="GO:0004364">
    <property type="term" value="F:glutathione transferase activity"/>
    <property type="evidence" value="ECO:0007669"/>
    <property type="project" value="UniProtKB-UniRule"/>
</dbReference>
<reference evidence="5" key="1">
    <citation type="submission" date="2019-09" db="EMBL/GenBank/DDBJ databases">
        <title>Draft genome information of white flower Hibiscus syriacus.</title>
        <authorList>
            <person name="Kim Y.-M."/>
        </authorList>
    </citation>
    <scope>NUCLEOTIDE SEQUENCE [LARGE SCALE GENOMIC DNA]</scope>
    <source>
        <strain evidence="5">YM2019G1</strain>
    </source>
</reference>
<comment type="catalytic activity">
    <reaction evidence="3">
        <text>RX + glutathione = an S-substituted glutathione + a halide anion + H(+)</text>
        <dbReference type="Rhea" id="RHEA:16437"/>
        <dbReference type="ChEBI" id="CHEBI:15378"/>
        <dbReference type="ChEBI" id="CHEBI:16042"/>
        <dbReference type="ChEBI" id="CHEBI:17792"/>
        <dbReference type="ChEBI" id="CHEBI:57925"/>
        <dbReference type="ChEBI" id="CHEBI:90779"/>
        <dbReference type="EC" id="2.5.1.18"/>
    </reaction>
</comment>
<evidence type="ECO:0000313" key="6">
    <source>
        <dbReference type="Proteomes" id="UP000436088"/>
    </source>
</evidence>
<keyword evidence="3" id="KW-0808">Transferase</keyword>
<gene>
    <name evidence="5" type="ORF">F3Y22_tig00110548pilonHSYRG00750</name>
</gene>
<dbReference type="Proteomes" id="UP000436088">
    <property type="component" value="Unassembled WGS sequence"/>
</dbReference>
<comment type="subcellular location">
    <subcellularLocation>
        <location evidence="3">Cytoplasm</location>
        <location evidence="3">Cytosol</location>
    </subcellularLocation>
</comment>
<dbReference type="PANTHER" id="PTHR11260:SF547">
    <property type="entry name" value="GLUTATHIONE S-TRANSFERASE"/>
    <property type="match status" value="1"/>
</dbReference>
<dbReference type="Pfam" id="PF02798">
    <property type="entry name" value="GST_N"/>
    <property type="match status" value="1"/>
</dbReference>
<dbReference type="PROSITE" id="PS50404">
    <property type="entry name" value="GST_NTER"/>
    <property type="match status" value="1"/>
</dbReference>
<keyword evidence="6" id="KW-1185">Reference proteome</keyword>
<organism evidence="5 6">
    <name type="scientific">Hibiscus syriacus</name>
    <name type="common">Rose of Sharon</name>
    <dbReference type="NCBI Taxonomy" id="106335"/>
    <lineage>
        <taxon>Eukaryota</taxon>
        <taxon>Viridiplantae</taxon>
        <taxon>Streptophyta</taxon>
        <taxon>Embryophyta</taxon>
        <taxon>Tracheophyta</taxon>
        <taxon>Spermatophyta</taxon>
        <taxon>Magnoliopsida</taxon>
        <taxon>eudicotyledons</taxon>
        <taxon>Gunneridae</taxon>
        <taxon>Pentapetalae</taxon>
        <taxon>rosids</taxon>
        <taxon>malvids</taxon>
        <taxon>Malvales</taxon>
        <taxon>Malvaceae</taxon>
        <taxon>Malvoideae</taxon>
        <taxon>Hibiscus</taxon>
    </lineage>
</organism>
<comment type="function">
    <text evidence="3">Is involved in the conjugation of reduced glutathione to a wide number of exogenous and endogenous hydrophobic electrophiles.</text>
</comment>
<comment type="caution">
    <text evidence="5">The sequence shown here is derived from an EMBL/GenBank/DDBJ whole genome shotgun (WGS) entry which is preliminary data.</text>
</comment>
<dbReference type="AlphaFoldDB" id="A0A6A3AA06"/>
<evidence type="ECO:0000256" key="1">
    <source>
        <dbReference type="ARBA" id="ARBA00022575"/>
    </source>
</evidence>
<accession>A0A6A3AA06</accession>
<sequence length="123" mass="14510">MSKVELLLLDFWVSPFCMRVKIALNEKGLQYEARPEDLFGGKSELLLNSNPIYKKVHVFLHDMKPLYESTIIVSYIDETWSSPPLLLPCSYGQAQARFWDDYIDRKVVYIYEDLFDYISLNFI</sequence>
<dbReference type="EMBL" id="VEPZ02001024">
    <property type="protein sequence ID" value="KAE8701311.1"/>
    <property type="molecule type" value="Genomic_DNA"/>
</dbReference>
<protein>
    <recommendedName>
        <fullName evidence="3">Glutathione S-transferase</fullName>
        <ecNumber evidence="3">2.5.1.18</ecNumber>
    </recommendedName>
</protein>
<keyword evidence="3" id="KW-0963">Cytoplasm</keyword>
<comment type="similarity">
    <text evidence="2">Belongs to the GST superfamily. Tau family.</text>
</comment>
<evidence type="ECO:0000256" key="2">
    <source>
        <dbReference type="ARBA" id="ARBA00025743"/>
    </source>
</evidence>
<dbReference type="GO" id="GO:0005829">
    <property type="term" value="C:cytosol"/>
    <property type="evidence" value="ECO:0007669"/>
    <property type="project" value="UniProtKB-SubCell"/>
</dbReference>
<dbReference type="GO" id="GO:0006749">
    <property type="term" value="P:glutathione metabolic process"/>
    <property type="evidence" value="ECO:0007669"/>
    <property type="project" value="TreeGrafter"/>
</dbReference>
<dbReference type="Gene3D" id="3.40.30.10">
    <property type="entry name" value="Glutaredoxin"/>
    <property type="match status" value="1"/>
</dbReference>
<keyword evidence="1" id="KW-0216">Detoxification</keyword>
<dbReference type="EC" id="2.5.1.18" evidence="3"/>
<dbReference type="InterPro" id="IPR004045">
    <property type="entry name" value="Glutathione_S-Trfase_N"/>
</dbReference>
<feature type="domain" description="GST N-terminal" evidence="4">
    <location>
        <begin position="4"/>
        <end position="84"/>
    </location>
</feature>
<proteinExistence type="inferred from homology"/>
<dbReference type="PANTHER" id="PTHR11260">
    <property type="entry name" value="GLUTATHIONE S-TRANSFERASE, GST, SUPERFAMILY, GST DOMAIN CONTAINING"/>
    <property type="match status" value="1"/>
</dbReference>
<name>A0A6A3AA06_HIBSY</name>
<dbReference type="InterPro" id="IPR045073">
    <property type="entry name" value="Omega/Tau-like"/>
</dbReference>
<dbReference type="InterPro" id="IPR036249">
    <property type="entry name" value="Thioredoxin-like_sf"/>
</dbReference>
<dbReference type="GO" id="GO:0009407">
    <property type="term" value="P:toxin catabolic process"/>
    <property type="evidence" value="ECO:0007669"/>
    <property type="project" value="UniProtKB-ARBA"/>
</dbReference>
<dbReference type="SUPFAM" id="SSF52833">
    <property type="entry name" value="Thioredoxin-like"/>
    <property type="match status" value="1"/>
</dbReference>
<evidence type="ECO:0000256" key="3">
    <source>
        <dbReference type="RuleBase" id="RU369102"/>
    </source>
</evidence>